<evidence type="ECO:0000313" key="2">
    <source>
        <dbReference type="EMBL" id="AAR39180.1"/>
    </source>
</evidence>
<proteinExistence type="predicted"/>
<reference evidence="2 3" key="1">
    <citation type="journal article" date="2003" name="Proc. Natl. Acad. Sci. U.S.A.">
        <title>The genome of Nanoarchaeum equitans: insights into early archaeal evolution and derived parasitism.</title>
        <authorList>
            <person name="Waters E."/>
            <person name="Hohn M.J."/>
            <person name="Ahel I."/>
            <person name="Graham D.E."/>
            <person name="Adams M.D."/>
            <person name="Barnstead M."/>
            <person name="Beeson K.Y."/>
            <person name="Bibbs L."/>
            <person name="Bolanos R."/>
            <person name="Keller M."/>
            <person name="Kretz K."/>
            <person name="Lin X."/>
            <person name="Mathur E."/>
            <person name="Ni J."/>
            <person name="Podar M."/>
            <person name="Richardson T."/>
            <person name="Sutton G.G."/>
            <person name="Simon M."/>
            <person name="Soll D."/>
            <person name="Stetter K.O."/>
            <person name="Short J.M."/>
            <person name="Noordewier M."/>
        </authorList>
    </citation>
    <scope>NUCLEOTIDE SEQUENCE [LARGE SCALE GENOMIC DNA]</scope>
    <source>
        <strain evidence="2 3">Kin4-M</strain>
    </source>
</reference>
<keyword evidence="1" id="KW-0812">Transmembrane</keyword>
<name>Q74NI8_NANEQ</name>
<dbReference type="Proteomes" id="UP000000578">
    <property type="component" value="Chromosome"/>
</dbReference>
<keyword evidence="1" id="KW-1133">Transmembrane helix</keyword>
<keyword evidence="3" id="KW-1185">Reference proteome</keyword>
<evidence type="ECO:0000256" key="1">
    <source>
        <dbReference type="SAM" id="Phobius"/>
    </source>
</evidence>
<dbReference type="KEGG" id="neq:NEQ332"/>
<protein>
    <submittedName>
        <fullName evidence="2">NEQ332</fullName>
    </submittedName>
</protein>
<dbReference type="EMBL" id="AE017199">
    <property type="protein sequence ID" value="AAR39180.1"/>
    <property type="molecule type" value="Genomic_DNA"/>
</dbReference>
<feature type="transmembrane region" description="Helical" evidence="1">
    <location>
        <begin position="12"/>
        <end position="31"/>
    </location>
</feature>
<keyword evidence="1" id="KW-0472">Membrane</keyword>
<accession>Q74NI8</accession>
<dbReference type="STRING" id="228908.NEQ332"/>
<organism evidence="2 3">
    <name type="scientific">Nanoarchaeum equitans (strain Kin4-M)</name>
    <dbReference type="NCBI Taxonomy" id="228908"/>
    <lineage>
        <taxon>Archaea</taxon>
        <taxon>Nanobdellota</taxon>
        <taxon>Candidatus Nanoarchaeia</taxon>
        <taxon>Nanoarchaeales</taxon>
        <taxon>Nanoarchaeaceae</taxon>
        <taxon>Nanoarchaeum</taxon>
    </lineage>
</organism>
<evidence type="ECO:0000313" key="3">
    <source>
        <dbReference type="Proteomes" id="UP000000578"/>
    </source>
</evidence>
<dbReference type="BioCyc" id="NEQU228908:GJB6-353-MONOMER"/>
<sequence>MSEKKEPANIAVYLIAFLLLIWLSNVIYYLLQPPKRVKKLLYNESVSNGNCTVFKDILLSDKGIEIDINPTPIVLYKTPKLCLTSSIYNVDQITLSDKEGLLRIEKSDGPIIIKSGNKIVYKGIADNLELQIKEPTITLDYSIFPKTICLYNVSFTQNEVLYITYSPYLGKPYLSGNCVIKINGELVSAYNTQIPIKLKIGTNKIEIVNCPSGKIVFVPNMDKLKIEGNVTINAEFDGTIEVCSNKCETYSEKIINLRVKNPTLIPLRRTYIREMSICFK</sequence>
<dbReference type="AlphaFoldDB" id="Q74NI8"/>
<gene>
    <name evidence="2" type="ordered locus">NEQ332</name>
</gene>
<dbReference type="HOGENOM" id="CLU_992531_0_0_2"/>
<dbReference type="EnsemblBacteria" id="AAR39180">
    <property type="protein sequence ID" value="AAR39180"/>
    <property type="gene ID" value="NEQ332"/>
</dbReference>